<dbReference type="Gene3D" id="1.10.630.10">
    <property type="entry name" value="Cytochrome P450"/>
    <property type="match status" value="1"/>
</dbReference>
<reference evidence="8 9" key="1">
    <citation type="submission" date="2018-02" db="EMBL/GenBank/DDBJ databases">
        <title>The genomes of Aspergillus section Nigri reveals drivers in fungal speciation.</title>
        <authorList>
            <consortium name="DOE Joint Genome Institute"/>
            <person name="Vesth T.C."/>
            <person name="Nybo J."/>
            <person name="Theobald S."/>
            <person name="Brandl J."/>
            <person name="Frisvad J.C."/>
            <person name="Nielsen K.F."/>
            <person name="Lyhne E.K."/>
            <person name="Kogle M.E."/>
            <person name="Kuo A."/>
            <person name="Riley R."/>
            <person name="Clum A."/>
            <person name="Nolan M."/>
            <person name="Lipzen A."/>
            <person name="Salamov A."/>
            <person name="Henrissat B."/>
            <person name="Wiebenga A."/>
            <person name="De vries R.P."/>
            <person name="Grigoriev I.V."/>
            <person name="Mortensen U.H."/>
            <person name="Andersen M.R."/>
            <person name="Baker S.E."/>
        </authorList>
    </citation>
    <scope>NUCLEOTIDE SEQUENCE [LARGE SCALE GENOMIC DNA]</scope>
    <source>
        <strain evidence="8 9">CBS 114.51</strain>
    </source>
</reference>
<sequence>MGAFFDGAAEEGISWTLIGGLPIVYLRDPVLIRQLFVQNADSISRCGSQTKGPFGTGKRIVRDALITADGEVARQWHADMLRGFHNRPPLEVFHPKLVAIARRHVQALLQAGTGDNLQLYLQNYALDTVWCLELGLENAWQYTGTPEWMAPFHQYVQMAASMSYPLQHILMNLACGKPFEAPDPRENTLHATIDRIVLQLLQDHSDLLNPEAPPPAGEEMSFLRRISKETGGTAGQPITPDVLSHARQIFSHGFPAPTLLLLWTLRELSLHPDMMQRLRAELRHNPWRHRPTPQLLSQLPYLDAVVNEVLRLYPPIPTTARAIDCAVGLKTRSGTGVVLPVDARAAVSLDMLHRDSQVWGADAEVFRPERWEGLRGHVLEGECKYLPFLTGPRRCPCSGYVMQQAKVLLAVLVLEADLEVTNVAAVRKRLGPVSEPTASLAFSVRALNCTVV</sequence>
<dbReference type="InterPro" id="IPR036396">
    <property type="entry name" value="Cyt_P450_sf"/>
</dbReference>
<evidence type="ECO:0000256" key="3">
    <source>
        <dbReference type="ARBA" id="ARBA00022723"/>
    </source>
</evidence>
<dbReference type="RefSeq" id="XP_025530514.1">
    <property type="nucleotide sequence ID" value="XM_025677040.1"/>
</dbReference>
<dbReference type="OrthoDB" id="4502171at2759"/>
<comment type="similarity">
    <text evidence="2">Belongs to the cytochrome P450 family.</text>
</comment>
<evidence type="ECO:0000313" key="8">
    <source>
        <dbReference type="EMBL" id="RAH84620.1"/>
    </source>
</evidence>
<keyword evidence="3 7" id="KW-0479">Metal-binding</keyword>
<dbReference type="CDD" id="cd00302">
    <property type="entry name" value="cytochrome_P450"/>
    <property type="match status" value="1"/>
</dbReference>
<dbReference type="GO" id="GO:0020037">
    <property type="term" value="F:heme binding"/>
    <property type="evidence" value="ECO:0007669"/>
    <property type="project" value="InterPro"/>
</dbReference>
<keyword evidence="9" id="KW-1185">Reference proteome</keyword>
<comment type="cofactor">
    <cofactor evidence="1 7">
        <name>heme</name>
        <dbReference type="ChEBI" id="CHEBI:30413"/>
    </cofactor>
</comment>
<keyword evidence="7" id="KW-0349">Heme</keyword>
<evidence type="ECO:0000256" key="1">
    <source>
        <dbReference type="ARBA" id="ARBA00001971"/>
    </source>
</evidence>
<evidence type="ECO:0000256" key="2">
    <source>
        <dbReference type="ARBA" id="ARBA00010617"/>
    </source>
</evidence>
<dbReference type="GeneID" id="37180733"/>
<accession>A0A8T8X9E3</accession>
<keyword evidence="4" id="KW-0560">Oxidoreductase</keyword>
<dbReference type="GO" id="GO:0005506">
    <property type="term" value="F:iron ion binding"/>
    <property type="evidence" value="ECO:0007669"/>
    <property type="project" value="InterPro"/>
</dbReference>
<keyword evidence="5 7" id="KW-0408">Iron</keyword>
<dbReference type="InterPro" id="IPR050121">
    <property type="entry name" value="Cytochrome_P450_monoxygenase"/>
</dbReference>
<evidence type="ECO:0000313" key="9">
    <source>
        <dbReference type="Proteomes" id="UP000249497"/>
    </source>
</evidence>
<evidence type="ECO:0000256" key="4">
    <source>
        <dbReference type="ARBA" id="ARBA00023002"/>
    </source>
</evidence>
<gene>
    <name evidence="8" type="ORF">BO86DRAFT_454161</name>
</gene>
<dbReference type="AlphaFoldDB" id="A0A8T8X9E3"/>
<evidence type="ECO:0000256" key="7">
    <source>
        <dbReference type="PIRSR" id="PIRSR602403-1"/>
    </source>
</evidence>
<dbReference type="Proteomes" id="UP000249497">
    <property type="component" value="Unassembled WGS sequence"/>
</dbReference>
<dbReference type="SUPFAM" id="SSF48264">
    <property type="entry name" value="Cytochrome P450"/>
    <property type="match status" value="1"/>
</dbReference>
<dbReference type="GO" id="GO:0016705">
    <property type="term" value="F:oxidoreductase activity, acting on paired donors, with incorporation or reduction of molecular oxygen"/>
    <property type="evidence" value="ECO:0007669"/>
    <property type="project" value="InterPro"/>
</dbReference>
<dbReference type="PANTHER" id="PTHR24305:SF166">
    <property type="entry name" value="CYTOCHROME P450 12A4, MITOCHONDRIAL-RELATED"/>
    <property type="match status" value="1"/>
</dbReference>
<dbReference type="GO" id="GO:0004497">
    <property type="term" value="F:monooxygenase activity"/>
    <property type="evidence" value="ECO:0007669"/>
    <property type="project" value="UniProtKB-KW"/>
</dbReference>
<evidence type="ECO:0000256" key="6">
    <source>
        <dbReference type="ARBA" id="ARBA00023033"/>
    </source>
</evidence>
<feature type="binding site" description="axial binding residue" evidence="7">
    <location>
        <position position="395"/>
    </location>
    <ligand>
        <name>heme</name>
        <dbReference type="ChEBI" id="CHEBI:30413"/>
    </ligand>
    <ligandPart>
        <name>Fe</name>
        <dbReference type="ChEBI" id="CHEBI:18248"/>
    </ligandPart>
</feature>
<keyword evidence="6" id="KW-0503">Monooxygenase</keyword>
<dbReference type="EMBL" id="KZ824777">
    <property type="protein sequence ID" value="RAH84620.1"/>
    <property type="molecule type" value="Genomic_DNA"/>
</dbReference>
<dbReference type="InterPro" id="IPR001128">
    <property type="entry name" value="Cyt_P450"/>
</dbReference>
<dbReference type="PRINTS" id="PR00465">
    <property type="entry name" value="EP450IV"/>
</dbReference>
<organism evidence="8 9">
    <name type="scientific">Aspergillus japonicus CBS 114.51</name>
    <dbReference type="NCBI Taxonomy" id="1448312"/>
    <lineage>
        <taxon>Eukaryota</taxon>
        <taxon>Fungi</taxon>
        <taxon>Dikarya</taxon>
        <taxon>Ascomycota</taxon>
        <taxon>Pezizomycotina</taxon>
        <taxon>Eurotiomycetes</taxon>
        <taxon>Eurotiomycetidae</taxon>
        <taxon>Eurotiales</taxon>
        <taxon>Aspergillaceae</taxon>
        <taxon>Aspergillus</taxon>
        <taxon>Aspergillus subgen. Circumdati</taxon>
    </lineage>
</organism>
<evidence type="ECO:0000256" key="5">
    <source>
        <dbReference type="ARBA" id="ARBA00023004"/>
    </source>
</evidence>
<dbReference type="PANTHER" id="PTHR24305">
    <property type="entry name" value="CYTOCHROME P450"/>
    <property type="match status" value="1"/>
</dbReference>
<protein>
    <submittedName>
        <fullName evidence="8">Cytochrome P450</fullName>
    </submittedName>
</protein>
<name>A0A8T8X9E3_ASPJA</name>
<dbReference type="InterPro" id="IPR002403">
    <property type="entry name" value="Cyt_P450_E_grp-IV"/>
</dbReference>
<dbReference type="Pfam" id="PF00067">
    <property type="entry name" value="p450"/>
    <property type="match status" value="1"/>
</dbReference>
<proteinExistence type="inferred from homology"/>